<feature type="transmembrane region" description="Helical" evidence="1">
    <location>
        <begin position="7"/>
        <end position="26"/>
    </location>
</feature>
<reference evidence="3" key="1">
    <citation type="submission" date="2015-12" db="EMBL/GenBank/DDBJ databases">
        <authorList>
            <person name="Lodha T.D."/>
            <person name="Chintalapati S."/>
            <person name="Chintalapati V.R."/>
            <person name="Sravanthi T."/>
        </authorList>
    </citation>
    <scope>NUCLEOTIDE SEQUENCE [LARGE SCALE GENOMIC DNA]</scope>
    <source>
        <strain evidence="3">JC133</strain>
    </source>
</reference>
<dbReference type="EMBL" id="LPWH01000077">
    <property type="protein sequence ID" value="POR00265.1"/>
    <property type="molecule type" value="Genomic_DNA"/>
</dbReference>
<keyword evidence="3" id="KW-1185">Reference proteome</keyword>
<gene>
    <name evidence="2" type="ORF">AU468_09755</name>
</gene>
<keyword evidence="1" id="KW-0472">Membrane</keyword>
<evidence type="ECO:0000256" key="1">
    <source>
        <dbReference type="SAM" id="Phobius"/>
    </source>
</evidence>
<keyword evidence="1" id="KW-1133">Transmembrane helix</keyword>
<dbReference type="AlphaFoldDB" id="A0A2S4JL64"/>
<evidence type="ECO:0000313" key="2">
    <source>
        <dbReference type="EMBL" id="POR00265.1"/>
    </source>
</evidence>
<sequence>MMEKLTHLFFTVANVVLAGVFLWMVIDGQKTTGWANAGRMMAGLAGLLLLLYLYNRKDK</sequence>
<evidence type="ECO:0000313" key="3">
    <source>
        <dbReference type="Proteomes" id="UP000237350"/>
    </source>
</evidence>
<protein>
    <submittedName>
        <fullName evidence="2">Uncharacterized protein</fullName>
    </submittedName>
</protein>
<proteinExistence type="predicted"/>
<dbReference type="Pfam" id="PF21844">
    <property type="entry name" value="DUF6903"/>
    <property type="match status" value="1"/>
</dbReference>
<keyword evidence="1" id="KW-0812">Transmembrane</keyword>
<dbReference type="Proteomes" id="UP000237350">
    <property type="component" value="Unassembled WGS sequence"/>
</dbReference>
<accession>A0A2S4JL64</accession>
<name>A0A2S4JL64_9SPIO</name>
<organism evidence="2 3">
    <name type="scientific">Alkalispirochaeta sphaeroplastigenens</name>
    <dbReference type="NCBI Taxonomy" id="1187066"/>
    <lineage>
        <taxon>Bacteria</taxon>
        <taxon>Pseudomonadati</taxon>
        <taxon>Spirochaetota</taxon>
        <taxon>Spirochaetia</taxon>
        <taxon>Spirochaetales</taxon>
        <taxon>Spirochaetaceae</taxon>
        <taxon>Alkalispirochaeta</taxon>
    </lineage>
</organism>
<feature type="transmembrane region" description="Helical" evidence="1">
    <location>
        <begin position="32"/>
        <end position="54"/>
    </location>
</feature>
<comment type="caution">
    <text evidence="2">The sequence shown here is derived from an EMBL/GenBank/DDBJ whole genome shotgun (WGS) entry which is preliminary data.</text>
</comment>
<dbReference type="InterPro" id="IPR054198">
    <property type="entry name" value="DUF6903"/>
</dbReference>